<dbReference type="Gene3D" id="3.40.850.10">
    <property type="entry name" value="Kinesin motor domain"/>
    <property type="match status" value="1"/>
</dbReference>
<evidence type="ECO:0000256" key="5">
    <source>
        <dbReference type="ARBA" id="ARBA00022701"/>
    </source>
</evidence>
<keyword evidence="8" id="KW-0770">Synapse</keyword>
<keyword evidence="5" id="KW-0493">Microtubule</keyword>
<dbReference type="PRINTS" id="PR00380">
    <property type="entry name" value="KINESINHEAVY"/>
</dbReference>
<dbReference type="Pfam" id="PF00498">
    <property type="entry name" value="FHA"/>
    <property type="match status" value="1"/>
</dbReference>
<dbReference type="InterPro" id="IPR022140">
    <property type="entry name" value="Kinesin-like_KIF1-typ"/>
</dbReference>
<feature type="domain" description="Kinesin motor" evidence="22">
    <location>
        <begin position="5"/>
        <end position="355"/>
    </location>
</feature>
<dbReference type="GO" id="GO:0045202">
    <property type="term" value="C:synapse"/>
    <property type="evidence" value="ECO:0007669"/>
    <property type="project" value="UniProtKB-SubCell"/>
</dbReference>
<dbReference type="Pfam" id="PF16183">
    <property type="entry name" value="Kinesin_assoc"/>
    <property type="match status" value="1"/>
</dbReference>
<dbReference type="FunFam" id="2.30.29.30:FF:000023">
    <property type="entry name" value="Kinesin family member 1B"/>
    <property type="match status" value="1"/>
</dbReference>
<keyword evidence="7 18" id="KW-0067">ATP-binding</keyword>
<keyword evidence="9 19" id="KW-0175">Coiled coil</keyword>
<evidence type="ECO:0000256" key="15">
    <source>
        <dbReference type="ARBA" id="ARBA00034103"/>
    </source>
</evidence>
<evidence type="ECO:0000256" key="17">
    <source>
        <dbReference type="ARBA" id="ARBA00066390"/>
    </source>
</evidence>
<evidence type="ECO:0000256" key="13">
    <source>
        <dbReference type="ARBA" id="ARBA00023235"/>
    </source>
</evidence>
<name>A0A8C7ZU25_9TELE</name>
<dbReference type="InterPro" id="IPR027417">
    <property type="entry name" value="P-loop_NTPase"/>
</dbReference>
<keyword evidence="4" id="KW-0597">Phosphoprotein</keyword>
<dbReference type="FunFam" id="3.40.850.10:FF:000004">
    <property type="entry name" value="Kinesin-like protein isoform 2"/>
    <property type="match status" value="1"/>
</dbReference>
<protein>
    <recommendedName>
        <fullName evidence="17">plus-end-directed kinesin ATPase</fullName>
        <ecNumber evidence="17">5.6.1.3</ecNumber>
    </recommendedName>
</protein>
<dbReference type="Gene3D" id="2.30.29.30">
    <property type="entry name" value="Pleckstrin-homology domain (PH domain)/Phosphotyrosine-binding domain (PTB)"/>
    <property type="match status" value="1"/>
</dbReference>
<evidence type="ECO:0000256" key="14">
    <source>
        <dbReference type="ARBA" id="ARBA00023329"/>
    </source>
</evidence>
<keyword evidence="6 18" id="KW-0547">Nucleotide-binding</keyword>
<evidence type="ECO:0000256" key="2">
    <source>
        <dbReference type="ARBA" id="ARBA00004250"/>
    </source>
</evidence>
<feature type="binding site" evidence="18">
    <location>
        <begin position="96"/>
        <end position="103"/>
    </location>
    <ligand>
        <name>ATP</name>
        <dbReference type="ChEBI" id="CHEBI:30616"/>
    </ligand>
</feature>
<comment type="similarity">
    <text evidence="18">Belongs to the TRAFAC class myosin-kinesin ATPase superfamily. Kinesin family.</text>
</comment>
<organism evidence="23 24">
    <name type="scientific">Oryzias sinensis</name>
    <name type="common">Chinese medaka</name>
    <dbReference type="NCBI Taxonomy" id="183150"/>
    <lineage>
        <taxon>Eukaryota</taxon>
        <taxon>Metazoa</taxon>
        <taxon>Chordata</taxon>
        <taxon>Craniata</taxon>
        <taxon>Vertebrata</taxon>
        <taxon>Euteleostomi</taxon>
        <taxon>Actinopterygii</taxon>
        <taxon>Neopterygii</taxon>
        <taxon>Teleostei</taxon>
        <taxon>Neoteleostei</taxon>
        <taxon>Acanthomorphata</taxon>
        <taxon>Ovalentaria</taxon>
        <taxon>Atherinomorphae</taxon>
        <taxon>Beloniformes</taxon>
        <taxon>Adrianichthyidae</taxon>
        <taxon>Oryziinae</taxon>
        <taxon>Oryzias</taxon>
    </lineage>
</organism>
<evidence type="ECO:0000256" key="3">
    <source>
        <dbReference type="ARBA" id="ARBA00022490"/>
    </source>
</evidence>
<keyword evidence="24" id="KW-1185">Reference proteome</keyword>
<evidence type="ECO:0000259" key="20">
    <source>
        <dbReference type="PROSITE" id="PS50003"/>
    </source>
</evidence>
<dbReference type="GO" id="GO:0005874">
    <property type="term" value="C:microtubule"/>
    <property type="evidence" value="ECO:0007669"/>
    <property type="project" value="UniProtKB-KW"/>
</dbReference>
<evidence type="ECO:0000256" key="9">
    <source>
        <dbReference type="ARBA" id="ARBA00023054"/>
    </source>
</evidence>
<evidence type="ECO:0000256" key="19">
    <source>
        <dbReference type="SAM" id="Coils"/>
    </source>
</evidence>
<feature type="coiled-coil region" evidence="19">
    <location>
        <begin position="653"/>
        <end position="702"/>
    </location>
</feature>
<evidence type="ECO:0000256" key="18">
    <source>
        <dbReference type="PROSITE-ProRule" id="PRU00283"/>
    </source>
</evidence>
<dbReference type="SMART" id="SM00233">
    <property type="entry name" value="PH"/>
    <property type="match status" value="1"/>
</dbReference>
<feature type="coiled-coil region" evidence="19">
    <location>
        <begin position="455"/>
        <end position="482"/>
    </location>
</feature>
<evidence type="ECO:0000259" key="22">
    <source>
        <dbReference type="PROSITE" id="PS50067"/>
    </source>
</evidence>
<dbReference type="InterPro" id="IPR000253">
    <property type="entry name" value="FHA_dom"/>
</dbReference>
<keyword evidence="13" id="KW-0413">Isomerase</keyword>
<dbReference type="SUPFAM" id="SSF49879">
    <property type="entry name" value="SMAD/FHA domain"/>
    <property type="match status" value="1"/>
</dbReference>
<dbReference type="InterPro" id="IPR049780">
    <property type="entry name" value="PH_KIFIA_KIFIB"/>
</dbReference>
<evidence type="ECO:0000256" key="12">
    <source>
        <dbReference type="ARBA" id="ARBA00023212"/>
    </source>
</evidence>
<evidence type="ECO:0000256" key="10">
    <source>
        <dbReference type="ARBA" id="ARBA00023136"/>
    </source>
</evidence>
<keyword evidence="11 18" id="KW-0505">Motor protein</keyword>
<keyword evidence="14" id="KW-0968">Cytoplasmic vesicle</keyword>
<dbReference type="GO" id="GO:0005524">
    <property type="term" value="F:ATP binding"/>
    <property type="evidence" value="ECO:0007669"/>
    <property type="project" value="UniProtKB-UniRule"/>
</dbReference>
<evidence type="ECO:0000256" key="11">
    <source>
        <dbReference type="ARBA" id="ARBA00023175"/>
    </source>
</evidence>
<dbReference type="CDD" id="cd01365">
    <property type="entry name" value="KISc_KIF1A_KIF1B"/>
    <property type="match status" value="1"/>
</dbReference>
<dbReference type="PROSITE" id="PS50006">
    <property type="entry name" value="FHA_DOMAIN"/>
    <property type="match status" value="1"/>
</dbReference>
<dbReference type="InterPro" id="IPR032405">
    <property type="entry name" value="Kinesin_assoc"/>
</dbReference>
<dbReference type="SUPFAM" id="SSF50729">
    <property type="entry name" value="PH domain-like"/>
    <property type="match status" value="1"/>
</dbReference>
<dbReference type="PANTHER" id="PTHR47117">
    <property type="entry name" value="STAR-RELATED LIPID TRANSFER PROTEIN 9"/>
    <property type="match status" value="1"/>
</dbReference>
<dbReference type="GO" id="GO:0008574">
    <property type="term" value="F:plus-end-directed microtubule motor activity"/>
    <property type="evidence" value="ECO:0007669"/>
    <property type="project" value="UniProtKB-EC"/>
</dbReference>
<evidence type="ECO:0000256" key="6">
    <source>
        <dbReference type="ARBA" id="ARBA00022741"/>
    </source>
</evidence>
<dbReference type="Proteomes" id="UP000694383">
    <property type="component" value="Unplaced"/>
</dbReference>
<dbReference type="SMART" id="SM00129">
    <property type="entry name" value="KISc"/>
    <property type="match status" value="1"/>
</dbReference>
<dbReference type="FunFam" id="2.60.200.20:FF:000001">
    <property type="entry name" value="Kinesin family member 1B"/>
    <property type="match status" value="1"/>
</dbReference>
<keyword evidence="3" id="KW-0963">Cytoplasm</keyword>
<feature type="domain" description="FHA" evidence="21">
    <location>
        <begin position="541"/>
        <end position="597"/>
    </location>
</feature>
<accession>A0A8C7ZU25</accession>
<dbReference type="Pfam" id="PF00225">
    <property type="entry name" value="Kinesin"/>
    <property type="match status" value="1"/>
</dbReference>
<dbReference type="SUPFAM" id="SSF52540">
    <property type="entry name" value="P-loop containing nucleoside triphosphate hydrolases"/>
    <property type="match status" value="1"/>
</dbReference>
<evidence type="ECO:0000256" key="8">
    <source>
        <dbReference type="ARBA" id="ARBA00023018"/>
    </source>
</evidence>
<dbReference type="GeneTree" id="ENSGT00940000156474"/>
<dbReference type="Gene3D" id="6.10.250.2520">
    <property type="match status" value="1"/>
</dbReference>
<feature type="domain" description="PH" evidence="20">
    <location>
        <begin position="1586"/>
        <end position="1684"/>
    </location>
</feature>
<reference evidence="23" key="2">
    <citation type="submission" date="2025-09" db="UniProtKB">
        <authorList>
            <consortium name="Ensembl"/>
        </authorList>
    </citation>
    <scope>IDENTIFICATION</scope>
</reference>
<dbReference type="EC" id="5.6.1.3" evidence="17"/>
<evidence type="ECO:0000313" key="24">
    <source>
        <dbReference type="Proteomes" id="UP000694383"/>
    </source>
</evidence>
<dbReference type="PROSITE" id="PS50067">
    <property type="entry name" value="KINESIN_MOTOR_2"/>
    <property type="match status" value="1"/>
</dbReference>
<dbReference type="InterPro" id="IPR011993">
    <property type="entry name" value="PH-like_dom_sf"/>
</dbReference>
<sequence>MAGASVKVAVRVRPFNSREIGKESKCIIQMSGNTTTILNPKQPKENKSFNFDFSYWSHTTPEDLNYASQMQVYKDIGEEMLLHAFEGYNVCIFAYGQTGAGKSYTMMGRQEKDQEGIIPLMCEDLFTKINDSNNDNNMSYSVEVSYMEIYCERVRDLLNPKNKGNLRVREHPLLGPYVEDLSKLAVTSYNDIQDLMDSGNKARTVAATNMNETSSRSHAVFNIIFTQKKYDMETDNTSEKVSKISLVDLAGSERADSTGAKGTRLKEGANINKSLTTLGKVISALAEVDSAPNKNKKKKKVESFIPYRDSVLTWLLRENLGGNSRTAMVAALSPADINYDETLSTLRYADRAKQIRCNAVINEDPNNRLVRELKEEVARLKDLLYAQGLGDIIESEYLCDYKNFVNNRQAVNQRGDLSTVTNAMTGMSPSPSLSALSSRAASISNLHDRIYSPASEETIERLKETEKIIAELNETWEEKLRRTEAIRMERSALLAEMGVAMREDGGTVGVFSPKKTPHLVNLNEDPLMSECLLYYIKDGITKVGRENAKTRQDIVLSGHFIRDEHCTFSSTTGPQGEGCVILEPCEGAETYVNGKRVTSPTVLRSGNRIIMGKSHVFRFNDPEQARLERERTPCAETPVEPVDWAFAQRELLEKQGIDMKQEMEQRLQELEDQYRKEREEASNLLEQQRLDYESKLEALQKQVDSRYLESPEEEEEPEEEVPWTKHETELALWAFRKWRFYQFTSLRDLLWGNAIFLKEANAISVELKKKVQFQFVLLTDTLYSPLPPDLLPTSVAKERERRPFPQTIVAVEVQDQKNGATHYWTLEKLRQRLDLMREMYDRAAELPSSAVEECDPAMTGGDPFYDRFPWFRLVGRAFVYLSNLLYPVPLVHRVAIVSEKGEVKGFLRVAVQAISADEEAPDYGSGVRQSGTAKISFEDKQFEKFQSESGPGGLSHSNTSQEELRFVEGEGQNSEIGISADEVNNNTCAATPEAPPSPVKTLGLDFPLELSPEKALSHLKIGSTFTFRVTVLQASSISAEYADIFCQFNFIHRHDEAFSTEPLKNTGRGPPLGFYHVQNITVEVTKSFMEYIKTQPIVFEVFGHYQKQPFPPLCKDLISPLRPSRRQFPRVMPLSKPVPATKLNTMTRSTAGPCHAKYDLMVFFEICELEANGDYIPAVVDHRGGMPCHGTFLLHQGIQRRIRVTIAHETGNDIEWKEVKELVIGRIRNTPEADETIIDPNILSLNILSSGYFWPKHDDNVSLGVDHRTFYRFESAWDSSMHNSLLLNRVTPYGEKIYITLSAYLEMENCTQPTVITKDFCVVFYSRDAKLPASRSIRNLFSTGCLRPSESNRVTGVYEVTLCYVADNGSPGMQRRRRRVLDTSVAYVRGEENLAGWRPRSDSLILDHQWELEKLSLLQEVEKTRHYLLLREKLEATLQAGQDALYRSNDFNDFAKGPAVCHSPSSSPVRESPNERQRELAAKCLRLLMHTFNREYSQVSSSASESKLSEMSASLMRESTSSGLSTLTPSSTCPSLIDGHYDMRLTELNSGASTPDLDPFSPVDRKKALRGCTFVPDIQEIRVSPIVSKKGYLHFLEPHTSGWVRRYVVVRRPYVYLYRSERDSVERAVINLSSAKVEYSEDKQTLLRTPNTFAVCTEHRGILLQASNDKEMHDWLYAFNPLLLNTDVRF</sequence>
<dbReference type="InterPro" id="IPR022164">
    <property type="entry name" value="Kinesin-like"/>
</dbReference>
<evidence type="ECO:0000256" key="4">
    <source>
        <dbReference type="ARBA" id="ARBA00022553"/>
    </source>
</evidence>
<dbReference type="InterPro" id="IPR036961">
    <property type="entry name" value="Kinesin_motor_dom_sf"/>
</dbReference>
<dbReference type="InterPro" id="IPR008984">
    <property type="entry name" value="SMAD_FHA_dom_sf"/>
</dbReference>
<dbReference type="InterPro" id="IPR019821">
    <property type="entry name" value="Kinesin_motor_CS"/>
</dbReference>
<evidence type="ECO:0000259" key="21">
    <source>
        <dbReference type="PROSITE" id="PS50006"/>
    </source>
</evidence>
<evidence type="ECO:0000313" key="23">
    <source>
        <dbReference type="Ensembl" id="ENSOSIP00000048582.1"/>
    </source>
</evidence>
<dbReference type="SMART" id="SM00240">
    <property type="entry name" value="FHA"/>
    <property type="match status" value="1"/>
</dbReference>
<dbReference type="InterPro" id="IPR001849">
    <property type="entry name" value="PH_domain"/>
</dbReference>
<evidence type="ECO:0000256" key="1">
    <source>
        <dbReference type="ARBA" id="ARBA00004245"/>
    </source>
</evidence>
<dbReference type="GO" id="GO:0008017">
    <property type="term" value="F:microtubule binding"/>
    <property type="evidence" value="ECO:0007669"/>
    <property type="project" value="InterPro"/>
</dbReference>
<evidence type="ECO:0000256" key="16">
    <source>
        <dbReference type="ARBA" id="ARBA00050273"/>
    </source>
</evidence>
<dbReference type="Pfam" id="PF12473">
    <property type="entry name" value="DUF3694"/>
    <property type="match status" value="1"/>
</dbReference>
<reference evidence="23" key="1">
    <citation type="submission" date="2025-08" db="UniProtKB">
        <authorList>
            <consortium name="Ensembl"/>
        </authorList>
    </citation>
    <scope>IDENTIFICATION</scope>
</reference>
<dbReference type="Gene3D" id="2.60.200.20">
    <property type="match status" value="1"/>
</dbReference>
<dbReference type="GO" id="GO:0030658">
    <property type="term" value="C:transport vesicle membrane"/>
    <property type="evidence" value="ECO:0007669"/>
    <property type="project" value="UniProtKB-SubCell"/>
</dbReference>
<comment type="subcellular location">
    <subcellularLocation>
        <location evidence="1">Cytoplasm</location>
        <location evidence="1">Cytoskeleton</location>
    </subcellularLocation>
    <subcellularLocation>
        <location evidence="2">Cytoplasmic vesicle</location>
        <location evidence="2">Secretory vesicle membrane</location>
    </subcellularLocation>
    <subcellularLocation>
        <location evidence="15">Synapse</location>
    </subcellularLocation>
</comment>
<dbReference type="PANTHER" id="PTHR47117:SF2">
    <property type="entry name" value="KINESIN-LIKE PROTEIN KIF1A ISOFORM X1"/>
    <property type="match status" value="1"/>
</dbReference>
<dbReference type="Pfam" id="PF00169">
    <property type="entry name" value="PH"/>
    <property type="match status" value="1"/>
</dbReference>
<keyword evidence="12" id="KW-0206">Cytoskeleton</keyword>
<dbReference type="GO" id="GO:0010970">
    <property type="term" value="P:transport along microtubule"/>
    <property type="evidence" value="ECO:0007669"/>
    <property type="project" value="UniProtKB-ARBA"/>
</dbReference>
<dbReference type="CDD" id="cd01233">
    <property type="entry name" value="PH_KIFIA_KIFIB"/>
    <property type="match status" value="1"/>
</dbReference>
<dbReference type="InterPro" id="IPR001752">
    <property type="entry name" value="Kinesin_motor_dom"/>
</dbReference>
<keyword evidence="10" id="KW-0472">Membrane</keyword>
<dbReference type="PROSITE" id="PS00411">
    <property type="entry name" value="KINESIN_MOTOR_1"/>
    <property type="match status" value="1"/>
</dbReference>
<dbReference type="PROSITE" id="PS50003">
    <property type="entry name" value="PH_DOMAIN"/>
    <property type="match status" value="1"/>
</dbReference>
<comment type="catalytic activity">
    <reaction evidence="16">
        <text>ATP + H2O + a kinesin associated with a microtubule at position (n) = ADP + phosphate a kinesin associated with a microtubule at position (n+1, toward the plus end).</text>
        <dbReference type="EC" id="5.6.1.3"/>
    </reaction>
</comment>
<evidence type="ECO:0000256" key="7">
    <source>
        <dbReference type="ARBA" id="ARBA00022840"/>
    </source>
</evidence>
<dbReference type="Ensembl" id="ENSOSIT00000051053.1">
    <property type="protein sequence ID" value="ENSOSIP00000048582.1"/>
    <property type="gene ID" value="ENSOSIG00000022824.1"/>
</dbReference>
<dbReference type="Pfam" id="PF12423">
    <property type="entry name" value="KIF1B"/>
    <property type="match status" value="1"/>
</dbReference>
<proteinExistence type="inferred from homology"/>